<organism evidence="2 3">
    <name type="scientific">Asbolus verrucosus</name>
    <name type="common">Desert ironclad beetle</name>
    <dbReference type="NCBI Taxonomy" id="1661398"/>
    <lineage>
        <taxon>Eukaryota</taxon>
        <taxon>Metazoa</taxon>
        <taxon>Ecdysozoa</taxon>
        <taxon>Arthropoda</taxon>
        <taxon>Hexapoda</taxon>
        <taxon>Insecta</taxon>
        <taxon>Pterygota</taxon>
        <taxon>Neoptera</taxon>
        <taxon>Endopterygota</taxon>
        <taxon>Coleoptera</taxon>
        <taxon>Polyphaga</taxon>
        <taxon>Cucujiformia</taxon>
        <taxon>Tenebrionidae</taxon>
        <taxon>Pimeliinae</taxon>
        <taxon>Asbolus</taxon>
    </lineage>
</organism>
<evidence type="ECO:0000313" key="3">
    <source>
        <dbReference type="Proteomes" id="UP000292052"/>
    </source>
</evidence>
<feature type="domain" description="Transposase Tc1-like" evidence="1">
    <location>
        <begin position="5"/>
        <end position="51"/>
    </location>
</feature>
<protein>
    <submittedName>
        <fullName evidence="2">HTH Tnp Tc3 2 and/or DDE 3 domain containing protein</fullName>
    </submittedName>
</protein>
<dbReference type="EMBL" id="QDEB01062259">
    <property type="protein sequence ID" value="RZC36418.1"/>
    <property type="molecule type" value="Genomic_DNA"/>
</dbReference>
<accession>A0A482VVG7</accession>
<dbReference type="GO" id="GO:0006313">
    <property type="term" value="P:DNA transposition"/>
    <property type="evidence" value="ECO:0007669"/>
    <property type="project" value="InterPro"/>
</dbReference>
<gene>
    <name evidence="2" type="ORF">BDFB_011053</name>
</gene>
<keyword evidence="3" id="KW-1185">Reference proteome</keyword>
<dbReference type="Proteomes" id="UP000292052">
    <property type="component" value="Unassembled WGS sequence"/>
</dbReference>
<dbReference type="Gene3D" id="3.30.420.10">
    <property type="entry name" value="Ribonuclease H-like superfamily/Ribonuclease H"/>
    <property type="match status" value="1"/>
</dbReference>
<dbReference type="GO" id="GO:0015074">
    <property type="term" value="P:DNA integration"/>
    <property type="evidence" value="ECO:0007669"/>
    <property type="project" value="InterPro"/>
</dbReference>
<dbReference type="InterPro" id="IPR036397">
    <property type="entry name" value="RNaseH_sf"/>
</dbReference>
<evidence type="ECO:0000313" key="2">
    <source>
        <dbReference type="EMBL" id="RZC36418.1"/>
    </source>
</evidence>
<comment type="caution">
    <text evidence="2">The sequence shown here is derived from an EMBL/GenBank/DDBJ whole genome shotgun (WGS) entry which is preliminary data.</text>
</comment>
<dbReference type="PANTHER" id="PTHR23022">
    <property type="entry name" value="TRANSPOSABLE ELEMENT-RELATED"/>
    <property type="match status" value="1"/>
</dbReference>
<dbReference type="PANTHER" id="PTHR23022:SF135">
    <property type="entry name" value="SI:DKEY-77F5.3"/>
    <property type="match status" value="1"/>
</dbReference>
<proteinExistence type="predicted"/>
<dbReference type="InterPro" id="IPR002492">
    <property type="entry name" value="Transposase_Tc1-like"/>
</dbReference>
<evidence type="ECO:0000259" key="1">
    <source>
        <dbReference type="Pfam" id="PF01498"/>
    </source>
</evidence>
<reference evidence="2 3" key="1">
    <citation type="submission" date="2017-03" db="EMBL/GenBank/DDBJ databases">
        <title>Genome of the blue death feigning beetle - Asbolus verrucosus.</title>
        <authorList>
            <person name="Rider S.D."/>
        </authorList>
    </citation>
    <scope>NUCLEOTIDE SEQUENCE [LARGE SCALE GENOMIC DNA]</scope>
    <source>
        <strain evidence="2">Butters</strain>
        <tissue evidence="2">Head and leg muscle</tissue>
    </source>
</reference>
<dbReference type="Pfam" id="PF01498">
    <property type="entry name" value="HTH_Tnp_Tc3_2"/>
    <property type="match status" value="1"/>
</dbReference>
<dbReference type="InterPro" id="IPR052338">
    <property type="entry name" value="Transposase_5"/>
</dbReference>
<dbReference type="GO" id="GO:0003677">
    <property type="term" value="F:DNA binding"/>
    <property type="evidence" value="ECO:0007669"/>
    <property type="project" value="InterPro"/>
</dbReference>
<dbReference type="STRING" id="1661398.A0A482VVG7"/>
<dbReference type="AlphaFoldDB" id="A0A482VVG7"/>
<name>A0A482VVG7_ASBVE</name>
<dbReference type="OrthoDB" id="25402at2759"/>
<sequence>MLTARDVEISLPTVRNRLREDNIQARVPRRATLLTRLHRIARLAFVSEHVNWNIGDWQNVIFSDESRFRLYANDKRMPVYRRPGEQYLQCNFVSNVNFGGGSVMVWSAISVEGRTELESLRGACMTAVCYITDILGPYVIPYGPFIGPDFVYMHDNARPHIDHIFQEYFRESETCYGIARP</sequence>